<name>Q9C8V6_ARATH</name>
<accession>Q9C8V6</accession>
<dbReference type="AlphaFoldDB" id="Q9C8V6"/>
<reference key="1">
    <citation type="journal article" date="2000" name="Nature">
        <title>Sequence and analysis of chromosome 1 of the plant Arabidopsis thaliana.</title>
        <authorList>
            <person name="Theologis A."/>
            <person name="Ecker J.R."/>
            <person name="Palm C.J."/>
            <person name="Federspiel N.A."/>
            <person name="Kaul S."/>
            <person name="White O."/>
            <person name="Alonso J."/>
            <person name="Altafi H."/>
            <person name="Araujo R."/>
            <person name="Bowman C.L."/>
            <person name="Brooks S.Y."/>
            <person name="Buehler E."/>
            <person name="Chan A."/>
            <person name="Chao Q."/>
            <person name="Chen H."/>
            <person name="Cheuk R.F."/>
            <person name="Chin C.W."/>
            <person name="Chung M.K."/>
            <person name="Conn L."/>
            <person name="Conway A.B."/>
            <person name="Conway A.R."/>
            <person name="Creasy T.H."/>
            <person name="Dewar K."/>
            <person name="Dunn P."/>
            <person name="Etgu P."/>
            <person name="Feldblyum T.V."/>
            <person name="Feng J."/>
            <person name="Fong B."/>
            <person name="Fujii C.Y."/>
            <person name="Gill J.E."/>
            <person name="Goldsmith A.D."/>
            <person name="Haas B."/>
            <person name="Hansen N.F."/>
            <person name="Hughes B."/>
            <person name="Huizar L."/>
            <person name="Hunter J.L."/>
            <person name="Jenkins J."/>
            <person name="Johnson-Hopson C."/>
            <person name="Khan S."/>
            <person name="Khaykin E."/>
            <person name="Kim C.J."/>
            <person name="Koo H.L."/>
            <person name="Kremenetskaia I."/>
            <person name="Kurtz D.B."/>
            <person name="Kwan A."/>
            <person name="Lam B."/>
            <person name="Langin-Hooper S."/>
            <person name="Lee A."/>
            <person name="Lee J.M."/>
            <person name="Lenz C.A."/>
            <person name="Li J.H."/>
            <person name="Li Y."/>
            <person name="Lin X."/>
            <person name="Liu S.X."/>
            <person name="Liu Z.A."/>
            <person name="Luros J.S."/>
            <person name="Maiti R."/>
            <person name="Marziali A."/>
            <person name="Militscher J."/>
            <person name="Miranda M."/>
            <person name="Nguyen M."/>
            <person name="Nierman W.C."/>
            <person name="Osborne B.I."/>
            <person name="Pai G."/>
            <person name="Peterson J."/>
            <person name="Pham P.K."/>
            <person name="Rizzo M."/>
            <person name="Rooney T."/>
            <person name="Rowley D."/>
            <person name="Sakano H."/>
            <person name="Salzberg S.L."/>
            <person name="Schwartz J.R."/>
            <person name="Shinn P."/>
            <person name="Southwick A.M."/>
            <person name="Sun H."/>
            <person name="Tallon L.J."/>
            <person name="Tambunga G."/>
            <person name="Toriumi M.J."/>
            <person name="Town C.D."/>
            <person name="Utterback T."/>
            <person name="Van Aken S."/>
            <person name="Vaysberg M."/>
            <person name="Vysotskaia V.S."/>
            <person name="Walker M."/>
            <person name="Wu D."/>
            <person name="Yu G."/>
            <person name="Fraser C.M."/>
            <person name="Venter J.C."/>
            <person name="Davis R.W."/>
        </authorList>
    </citation>
    <scope>NUCLEOTIDE SEQUENCE [LARGE SCALE GENOMIC DNA]</scope>
    <source>
        <strain>cv. Columbia</strain>
    </source>
</reference>
<protein>
    <submittedName>
        <fullName evidence="1">Uncharacterized protein T22A15.12</fullName>
    </submittedName>
</protein>
<reference evidence="1" key="3">
    <citation type="submission" date="2001-01" db="EMBL/GenBank/DDBJ databases">
        <authorList>
            <person name="Town C.D."/>
            <person name="Kaul S."/>
        </authorList>
    </citation>
    <scope>NUCLEOTIDE SEQUENCE</scope>
</reference>
<sequence length="523" mass="59163">MRRHFGAKAKEKEAKDDLGFQIQRKCRSTPGVCMPRKTRSTQQKELINLSVLDLGKLERTNRKTQRLAIADRDANEDQARLNAQLAARDVAELGVSDTNWVSIDTFGSRMQTRLVSSDTTERNDYELKPGYFALVGQHPFHGLSHEQPMDHIERFEDLVLSIKANGVLQDYLLCKLFPYSLAGEAASWLKQLQARSLETWRNIKLGPAEAFKAAWVRFKEYQRDCLHHGFSEVQLLGTFFIGVDWRYQLALDAASNGNFNTRYPADATALIENLTCSNSTKNADFERKKIVGAVSGNQMAEVNAKLDSVHNLLTGKKHVHFAAKDETIEPESESEEGVFYIDESRMESMLEYILESQTKLVVDRQSELSLKEAGCIGWNNAEGVDPVFRHQFRPSKVHDAFKFKESKAFLCAMEEVVREIDEHVEQFLVCDDVAMVSYVGLNSRSKEGVVVHDVRREILCAKEEVGREIDEHVEQFLVCDDATVVSYVALNPGSKEDVVVNDVRREIISSLVLENPGVVLEDV</sequence>
<gene>
    <name evidence="1" type="primary">T22A15.12</name>
</gene>
<dbReference type="PANTHER" id="PTHR33223">
    <property type="entry name" value="CCHC-TYPE DOMAIN-CONTAINING PROTEIN"/>
    <property type="match status" value="1"/>
</dbReference>
<evidence type="ECO:0000313" key="1">
    <source>
        <dbReference type="EMBL" id="AAG52321.1"/>
    </source>
</evidence>
<dbReference type="EMBL" id="AC021666">
    <property type="protein sequence ID" value="AAG52321.1"/>
    <property type="molecule type" value="Genomic_DNA"/>
</dbReference>
<dbReference type="PANTHER" id="PTHR33223:SF11">
    <property type="entry name" value="ELEMENT PROTEIN, PUTATIVE-RELATED"/>
    <property type="match status" value="1"/>
</dbReference>
<organism evidence="1">
    <name type="scientific">Arabidopsis thaliana</name>
    <name type="common">Mouse-ear cress</name>
    <dbReference type="NCBI Taxonomy" id="3702"/>
    <lineage>
        <taxon>Eukaryota</taxon>
        <taxon>Viridiplantae</taxon>
        <taxon>Streptophyta</taxon>
        <taxon>Embryophyta</taxon>
        <taxon>Tracheophyta</taxon>
        <taxon>Spermatophyta</taxon>
        <taxon>Magnoliopsida</taxon>
        <taxon>eudicotyledons</taxon>
        <taxon>Gunneridae</taxon>
        <taxon>Pentapetalae</taxon>
        <taxon>rosids</taxon>
        <taxon>malvids</taxon>
        <taxon>Brassicales</taxon>
        <taxon>Brassicaceae</taxon>
        <taxon>Camelineae</taxon>
        <taxon>Arabidopsis</taxon>
    </lineage>
</organism>
<dbReference type="PIR" id="F86481">
    <property type="entry name" value="F86481"/>
</dbReference>
<reference evidence="1" key="2">
    <citation type="submission" date="2000-01" db="EMBL/GenBank/DDBJ databases">
        <title>Arabidopsis thaliana chromosome 1 BAC T22A15 genomic sequence.</title>
        <authorList>
            <person name="Lin X."/>
            <person name="Kaul S."/>
            <person name="Town C.D."/>
            <person name="Benito M."/>
            <person name="Creasy T.H."/>
            <person name="Haas B.J."/>
            <person name="Wu D."/>
            <person name="Maiti R."/>
            <person name="Ronning C.M."/>
            <person name="Koo H."/>
            <person name="Fujii C.Y."/>
            <person name="Utterback T.R."/>
            <person name="Barnstead M.E."/>
            <person name="Bowman C.L."/>
            <person name="White O."/>
            <person name="Nierman W.C."/>
            <person name="Fraser C.M."/>
        </authorList>
    </citation>
    <scope>NUCLEOTIDE SEQUENCE</scope>
</reference>
<proteinExistence type="predicted"/>